<accession>A0AAX3N9A8</accession>
<dbReference type="PANTHER" id="PTHR22912:SF160">
    <property type="entry name" value="DIHYDROLIPOYL DEHYDROGENASE"/>
    <property type="match status" value="1"/>
</dbReference>
<evidence type="ECO:0000313" key="17">
    <source>
        <dbReference type="EMBL" id="WDI78525.1"/>
    </source>
</evidence>
<dbReference type="Pfam" id="PF02852">
    <property type="entry name" value="Pyr_redox_dim"/>
    <property type="match status" value="1"/>
</dbReference>
<feature type="binding site" evidence="12">
    <location>
        <begin position="180"/>
        <end position="187"/>
    </location>
    <ligand>
        <name>NAD(+)</name>
        <dbReference type="ChEBI" id="CHEBI:57540"/>
    </ligand>
</feature>
<dbReference type="SUPFAM" id="SSF55424">
    <property type="entry name" value="FAD/NAD-linked reductases, dimerisation (C-terminal) domain"/>
    <property type="match status" value="1"/>
</dbReference>
<dbReference type="InterPro" id="IPR001100">
    <property type="entry name" value="Pyr_nuc-diS_OxRdtase"/>
</dbReference>
<evidence type="ECO:0000256" key="12">
    <source>
        <dbReference type="PIRSR" id="PIRSR000350-3"/>
    </source>
</evidence>
<dbReference type="InterPro" id="IPR016156">
    <property type="entry name" value="FAD/NAD-linked_Rdtase_dimer_sf"/>
</dbReference>
<evidence type="ECO:0000256" key="13">
    <source>
        <dbReference type="PIRSR" id="PIRSR000350-4"/>
    </source>
</evidence>
<dbReference type="PROSITE" id="PS00076">
    <property type="entry name" value="PYRIDINE_REDOX_1"/>
    <property type="match status" value="1"/>
</dbReference>
<feature type="binding site" evidence="12">
    <location>
        <position position="203"/>
    </location>
    <ligand>
        <name>NAD(+)</name>
        <dbReference type="ChEBI" id="CHEBI:57540"/>
    </ligand>
</feature>
<dbReference type="InterPro" id="IPR012999">
    <property type="entry name" value="Pyr_OxRdtase_I_AS"/>
</dbReference>
<feature type="domain" description="Pyridine nucleotide-disulphide oxidoreductase dimerisation" evidence="15">
    <location>
        <begin position="345"/>
        <end position="451"/>
    </location>
</feature>
<evidence type="ECO:0000259" key="15">
    <source>
        <dbReference type="Pfam" id="PF02852"/>
    </source>
</evidence>
<feature type="binding site" evidence="12">
    <location>
        <position position="52"/>
    </location>
    <ligand>
        <name>FAD</name>
        <dbReference type="ChEBI" id="CHEBI:57692"/>
    </ligand>
</feature>
<dbReference type="InterPro" id="IPR006258">
    <property type="entry name" value="Lipoamide_DH"/>
</dbReference>
<dbReference type="AlphaFoldDB" id="A0AAX3N9A8"/>
<dbReference type="Pfam" id="PF07992">
    <property type="entry name" value="Pyr_redox_2"/>
    <property type="match status" value="1"/>
</dbReference>
<dbReference type="PRINTS" id="PR00368">
    <property type="entry name" value="FADPNR"/>
</dbReference>
<evidence type="ECO:0000256" key="10">
    <source>
        <dbReference type="ARBA" id="ARBA00049187"/>
    </source>
</evidence>
<keyword evidence="8" id="KW-1015">Disulfide bond</keyword>
<dbReference type="GO" id="GO:0006979">
    <property type="term" value="P:response to oxidative stress"/>
    <property type="evidence" value="ECO:0007669"/>
    <property type="project" value="UniProtKB-ARBA"/>
</dbReference>
<evidence type="ECO:0000256" key="11">
    <source>
        <dbReference type="PIRSR" id="PIRSR000350-2"/>
    </source>
</evidence>
<comment type="catalytic activity">
    <reaction evidence="10 14">
        <text>N(6)-[(R)-dihydrolipoyl]-L-lysyl-[protein] + NAD(+) = N(6)-[(R)-lipoyl]-L-lysyl-[protein] + NADH + H(+)</text>
        <dbReference type="Rhea" id="RHEA:15045"/>
        <dbReference type="Rhea" id="RHEA-COMP:10474"/>
        <dbReference type="Rhea" id="RHEA-COMP:10475"/>
        <dbReference type="ChEBI" id="CHEBI:15378"/>
        <dbReference type="ChEBI" id="CHEBI:57540"/>
        <dbReference type="ChEBI" id="CHEBI:57945"/>
        <dbReference type="ChEBI" id="CHEBI:83099"/>
        <dbReference type="ChEBI" id="CHEBI:83100"/>
        <dbReference type="EC" id="1.8.1.4"/>
    </reaction>
</comment>
<dbReference type="Gene3D" id="3.30.390.30">
    <property type="match status" value="1"/>
</dbReference>
<dbReference type="PIRSF" id="PIRSF000350">
    <property type="entry name" value="Mercury_reductase_MerA"/>
    <property type="match status" value="1"/>
</dbReference>
<dbReference type="GO" id="GO:0006103">
    <property type="term" value="P:2-oxoglutarate metabolic process"/>
    <property type="evidence" value="ECO:0007669"/>
    <property type="project" value="TreeGrafter"/>
</dbReference>
<dbReference type="Gene3D" id="3.50.50.60">
    <property type="entry name" value="FAD/NAD(P)-binding domain"/>
    <property type="match status" value="2"/>
</dbReference>
<feature type="domain" description="FAD/NAD(P)-binding" evidence="16">
    <location>
        <begin position="6"/>
        <end position="326"/>
    </location>
</feature>
<dbReference type="GO" id="GO:0050660">
    <property type="term" value="F:flavin adenine dinucleotide binding"/>
    <property type="evidence" value="ECO:0007669"/>
    <property type="project" value="InterPro"/>
</dbReference>
<feature type="binding site" evidence="12">
    <location>
        <position position="311"/>
    </location>
    <ligand>
        <name>FAD</name>
        <dbReference type="ChEBI" id="CHEBI:57692"/>
    </ligand>
</feature>
<feature type="disulfide bond" description="Redox-active" evidence="13">
    <location>
        <begin position="43"/>
        <end position="48"/>
    </location>
</feature>
<evidence type="ECO:0000256" key="1">
    <source>
        <dbReference type="ARBA" id="ARBA00007532"/>
    </source>
</evidence>
<evidence type="ECO:0000256" key="4">
    <source>
        <dbReference type="ARBA" id="ARBA00022630"/>
    </source>
</evidence>
<keyword evidence="12" id="KW-0547">Nucleotide-binding</keyword>
<evidence type="ECO:0000259" key="16">
    <source>
        <dbReference type="Pfam" id="PF07992"/>
    </source>
</evidence>
<dbReference type="EMBL" id="CP110496">
    <property type="protein sequence ID" value="WDI78525.1"/>
    <property type="molecule type" value="Genomic_DNA"/>
</dbReference>
<dbReference type="EC" id="1.8.1.4" evidence="2 14"/>
<keyword evidence="4 14" id="KW-0285">Flavoprotein</keyword>
<dbReference type="InterPro" id="IPR036188">
    <property type="entry name" value="FAD/NAD-bd_sf"/>
</dbReference>
<feature type="binding site" evidence="12">
    <location>
        <begin position="317"/>
        <end position="320"/>
    </location>
    <ligand>
        <name>FAD</name>
        <dbReference type="ChEBI" id="CHEBI:57692"/>
    </ligand>
</feature>
<evidence type="ECO:0000256" key="8">
    <source>
        <dbReference type="ARBA" id="ARBA00023157"/>
    </source>
</evidence>
<organism evidence="17 18">
    <name type="scientific">Candidatus Purcelliella pentastirinorum</name>
    <dbReference type="NCBI Taxonomy" id="472834"/>
    <lineage>
        <taxon>Bacteria</taxon>
        <taxon>Pseudomonadati</taxon>
        <taxon>Pseudomonadota</taxon>
        <taxon>Gammaproteobacteria</taxon>
        <taxon>Enterobacterales</taxon>
        <taxon>Enterobacteriaceae</taxon>
        <taxon>Candidatus Purcelliella</taxon>
    </lineage>
</organism>
<evidence type="ECO:0000256" key="6">
    <source>
        <dbReference type="ARBA" id="ARBA00023002"/>
    </source>
</evidence>
<comment type="cofactor">
    <cofactor evidence="12 14">
        <name>FAD</name>
        <dbReference type="ChEBI" id="CHEBI:57692"/>
    </cofactor>
    <text evidence="12 14">Binds 1 FAD per subunit.</text>
</comment>
<keyword evidence="9 14" id="KW-0676">Redox-active center</keyword>
<feature type="binding site" evidence="12">
    <location>
        <begin position="144"/>
        <end position="146"/>
    </location>
    <ligand>
        <name>FAD</name>
        <dbReference type="ChEBI" id="CHEBI:57692"/>
    </ligand>
</feature>
<feature type="active site" description="Proton acceptor" evidence="11">
    <location>
        <position position="443"/>
    </location>
</feature>
<evidence type="ECO:0000256" key="9">
    <source>
        <dbReference type="ARBA" id="ARBA00023284"/>
    </source>
</evidence>
<sequence>MEKNTEVVVIGSGPAGYTSAFRCSDLGLKTILVESYSRLGGVCLNFGCIPTKALLHVSKTLNTFSDLSNNGIINTNINVDINKLYLWENKIINRLSSNLNKLTSIKGVNVVYGVGKFISNNSLLVSDVNNNNVIIKFKYAIVATGSSPIKLSIVNDDVKLWYSNDAVLIKSIPDKLLIIGCGIVGLEMANIYSSLGSIVDVVEISNEIMSMLDVDVINFFLKSMKNKVNIIKDTKIISIENRDNGFCVFMKTSVSDISSKFYSNVLVSIGRYPNTKLLDLDKAGVELDDNYFIKVDDQMCTSNSNIYAIGDVVGYPMLAHKGIHEAYIAAEVIAGFKHYFNSTIIPCVLYTDPELSWVGMTEKDCKKNNIPYKVSLYPWSASGKSIIMNFTKGITKLIFNKKTNKIIGGVILGTNSSELLGELSLAIEMGCDAEDISLTIHAHPTLSESINFSAKMFLGSFTDFVNVD</sequence>
<dbReference type="InterPro" id="IPR004099">
    <property type="entry name" value="Pyr_nucl-diS_OxRdtase_dimer"/>
</dbReference>
<comment type="miscellaneous">
    <text evidence="14">The active site is a redox-active disulfide bond.</text>
</comment>
<dbReference type="NCBIfam" id="TIGR01350">
    <property type="entry name" value="lipoamide_DH"/>
    <property type="match status" value="1"/>
</dbReference>
<dbReference type="SUPFAM" id="SSF51905">
    <property type="entry name" value="FAD/NAD(P)-binding domain"/>
    <property type="match status" value="1"/>
</dbReference>
<dbReference type="PANTHER" id="PTHR22912">
    <property type="entry name" value="DISULFIDE OXIDOREDUCTASE"/>
    <property type="match status" value="1"/>
</dbReference>
<protein>
    <recommendedName>
        <fullName evidence="3 14">Dihydrolipoyl dehydrogenase</fullName>
        <ecNumber evidence="2 14">1.8.1.4</ecNumber>
    </recommendedName>
</protein>
<dbReference type="InterPro" id="IPR023753">
    <property type="entry name" value="FAD/NAD-binding_dom"/>
</dbReference>
<dbReference type="Proteomes" id="UP001214992">
    <property type="component" value="Chromosome"/>
</dbReference>
<reference evidence="17" key="1">
    <citation type="submission" date="2022-11" db="EMBL/GenBank/DDBJ databases">
        <title>Genomic comparisons reveal selection pressure and functional variation between nutritional endosymbionts of cave-adapted and epigean Hawaiian planthoppers.</title>
        <authorList>
            <person name="Gossett J.M."/>
            <person name="Porter M.L."/>
            <person name="Vasquez Y."/>
            <person name="Bennett G.M."/>
            <person name="Chong R.A."/>
        </authorList>
    </citation>
    <scope>NUCLEOTIDE SEQUENCE</scope>
    <source>
        <strain evidence="17">OPOL2</strain>
    </source>
</reference>
<gene>
    <name evidence="17" type="primary">lpdA</name>
    <name evidence="17" type="ORF">ONB71_02365</name>
</gene>
<keyword evidence="5 12" id="KW-0274">FAD</keyword>
<evidence type="ECO:0000256" key="2">
    <source>
        <dbReference type="ARBA" id="ARBA00012608"/>
    </source>
</evidence>
<comment type="similarity">
    <text evidence="1 14">Belongs to the class-I pyridine nucleotide-disulfide oxidoreductase family.</text>
</comment>
<dbReference type="PRINTS" id="PR00411">
    <property type="entry name" value="PNDRDTASEI"/>
</dbReference>
<dbReference type="InterPro" id="IPR050151">
    <property type="entry name" value="Class-I_Pyr_Nuc-Dis_Oxidored"/>
</dbReference>
<evidence type="ECO:0000313" key="18">
    <source>
        <dbReference type="Proteomes" id="UP001214992"/>
    </source>
</evidence>
<proteinExistence type="inferred from homology"/>
<evidence type="ECO:0000256" key="5">
    <source>
        <dbReference type="ARBA" id="ARBA00022827"/>
    </source>
</evidence>
<keyword evidence="7 12" id="KW-0520">NAD</keyword>
<feature type="binding site" evidence="12">
    <location>
        <position position="115"/>
    </location>
    <ligand>
        <name>FAD</name>
        <dbReference type="ChEBI" id="CHEBI:57692"/>
    </ligand>
</feature>
<dbReference type="GO" id="GO:0004148">
    <property type="term" value="F:dihydrolipoyl dehydrogenase (NADH) activity"/>
    <property type="evidence" value="ECO:0007669"/>
    <property type="project" value="UniProtKB-EC"/>
</dbReference>
<name>A0AAX3N9A8_9ENTR</name>
<evidence type="ECO:0000256" key="7">
    <source>
        <dbReference type="ARBA" id="ARBA00023027"/>
    </source>
</evidence>
<feature type="binding site" evidence="12">
    <location>
        <position position="270"/>
    </location>
    <ligand>
        <name>NAD(+)</name>
        <dbReference type="ChEBI" id="CHEBI:57540"/>
    </ligand>
</feature>
<evidence type="ECO:0000256" key="14">
    <source>
        <dbReference type="RuleBase" id="RU003692"/>
    </source>
</evidence>
<dbReference type="FunFam" id="3.30.390.30:FF:000001">
    <property type="entry name" value="Dihydrolipoyl dehydrogenase"/>
    <property type="match status" value="1"/>
</dbReference>
<keyword evidence="6 14" id="KW-0560">Oxidoreductase</keyword>
<dbReference type="RefSeq" id="WP_274360552.1">
    <property type="nucleotide sequence ID" value="NZ_CP110496.1"/>
</dbReference>
<evidence type="ECO:0000256" key="3">
    <source>
        <dbReference type="ARBA" id="ARBA00016961"/>
    </source>
</evidence>